<dbReference type="Gene3D" id="3.40.50.10140">
    <property type="entry name" value="Toll/interleukin-1 receptor homology (TIR) domain"/>
    <property type="match status" value="1"/>
</dbReference>
<sequence>TKACNEGKTQAEVADRTQGRRYDVYIVHAIEDREFVEEHLVQQLINEGYQVAWHDNMFIPGNLFVDDMGKAVKTSRRMLVVATGNLERSNSGIMEIREGRQEEARVHGYRITALVTETFPIQGELRPELFEIVHRRTHVVFTDRDYIKKICGFLPRPAPIRMASSRNSTVGESTHL</sequence>
<dbReference type="InterPro" id="IPR000157">
    <property type="entry name" value="TIR_dom"/>
</dbReference>
<dbReference type="Pfam" id="PF13676">
    <property type="entry name" value="TIR_2"/>
    <property type="match status" value="1"/>
</dbReference>
<evidence type="ECO:0000313" key="2">
    <source>
        <dbReference type="EMBL" id="CAL4139076.1"/>
    </source>
</evidence>
<feature type="non-terminal residue" evidence="2">
    <location>
        <position position="1"/>
    </location>
</feature>
<name>A0AAV2RR01_MEGNR</name>
<gene>
    <name evidence="2" type="ORF">MNOR_LOCUS28326</name>
</gene>
<dbReference type="Proteomes" id="UP001497623">
    <property type="component" value="Unassembled WGS sequence"/>
</dbReference>
<dbReference type="GO" id="GO:0007165">
    <property type="term" value="P:signal transduction"/>
    <property type="evidence" value="ECO:0007669"/>
    <property type="project" value="InterPro"/>
</dbReference>
<evidence type="ECO:0000259" key="1">
    <source>
        <dbReference type="PROSITE" id="PS50104"/>
    </source>
</evidence>
<accession>A0AAV2RR01</accession>
<dbReference type="InterPro" id="IPR035897">
    <property type="entry name" value="Toll_tir_struct_dom_sf"/>
</dbReference>
<dbReference type="EMBL" id="CAXKWB010031062">
    <property type="protein sequence ID" value="CAL4139076.1"/>
    <property type="molecule type" value="Genomic_DNA"/>
</dbReference>
<protein>
    <recommendedName>
        <fullName evidence="1">TIR domain-containing protein</fullName>
    </recommendedName>
</protein>
<feature type="domain" description="TIR" evidence="1">
    <location>
        <begin position="20"/>
        <end position="141"/>
    </location>
</feature>
<dbReference type="AlphaFoldDB" id="A0AAV2RR01"/>
<evidence type="ECO:0000313" key="3">
    <source>
        <dbReference type="Proteomes" id="UP001497623"/>
    </source>
</evidence>
<keyword evidence="3" id="KW-1185">Reference proteome</keyword>
<dbReference type="PROSITE" id="PS50104">
    <property type="entry name" value="TIR"/>
    <property type="match status" value="1"/>
</dbReference>
<comment type="caution">
    <text evidence="2">The sequence shown here is derived from an EMBL/GenBank/DDBJ whole genome shotgun (WGS) entry which is preliminary data.</text>
</comment>
<dbReference type="SUPFAM" id="SSF52200">
    <property type="entry name" value="Toll/Interleukin receptor TIR domain"/>
    <property type="match status" value="1"/>
</dbReference>
<proteinExistence type="predicted"/>
<reference evidence="2 3" key="1">
    <citation type="submission" date="2024-05" db="EMBL/GenBank/DDBJ databases">
        <authorList>
            <person name="Wallberg A."/>
        </authorList>
    </citation>
    <scope>NUCLEOTIDE SEQUENCE [LARGE SCALE GENOMIC DNA]</scope>
</reference>
<organism evidence="2 3">
    <name type="scientific">Meganyctiphanes norvegica</name>
    <name type="common">Northern krill</name>
    <name type="synonym">Thysanopoda norvegica</name>
    <dbReference type="NCBI Taxonomy" id="48144"/>
    <lineage>
        <taxon>Eukaryota</taxon>
        <taxon>Metazoa</taxon>
        <taxon>Ecdysozoa</taxon>
        <taxon>Arthropoda</taxon>
        <taxon>Crustacea</taxon>
        <taxon>Multicrustacea</taxon>
        <taxon>Malacostraca</taxon>
        <taxon>Eumalacostraca</taxon>
        <taxon>Eucarida</taxon>
        <taxon>Euphausiacea</taxon>
        <taxon>Euphausiidae</taxon>
        <taxon>Meganyctiphanes</taxon>
    </lineage>
</organism>